<sequence>MTAWFGLTGAEAASRFDQSTTISTWLWDTATIVEEEQQETVISNLVSHHVDVLQLQIQTDIQLEVYQRFIRKAHAAGIAVHALDGSPYWADRNGPKLQQAFLSWLTTYQNQAAPEEKFKGIHLDVEPYGHDKYEQKKNMLWTNYQTMMLTFKDYTDRHDLVFEIDIPFWLYGIPYNNQYGKGNVAEWVCGHVKHITIMAYRDTAFLNDGVAGVAAAEMKLFRKYGVQGVIAVETGKLPEGNDFVTFYGDGKEYMYGQLEQVYQKYKKDPAFHGIAIHHYESWMEMK</sequence>
<keyword evidence="2" id="KW-1185">Reference proteome</keyword>
<dbReference type="EMBL" id="CP040396">
    <property type="protein sequence ID" value="QCT04783.1"/>
    <property type="molecule type" value="Genomic_DNA"/>
</dbReference>
<protein>
    <submittedName>
        <fullName evidence="1">Amidase</fullName>
    </submittedName>
</protein>
<dbReference type="KEGG" id="palo:E6C60_4078"/>
<dbReference type="AlphaFoldDB" id="A0A4P8XQI1"/>
<reference evidence="1 2" key="1">
    <citation type="submission" date="2019-05" db="EMBL/GenBank/DDBJ databases">
        <authorList>
            <person name="Chen C."/>
        </authorList>
    </citation>
    <scope>NUCLEOTIDE SEQUENCE [LARGE SCALE GENOMIC DNA]</scope>
    <source>
        <strain evidence="1 2">HB172198</strain>
    </source>
</reference>
<dbReference type="Proteomes" id="UP000300879">
    <property type="component" value="Chromosome"/>
</dbReference>
<evidence type="ECO:0000313" key="1">
    <source>
        <dbReference type="EMBL" id="QCT04783.1"/>
    </source>
</evidence>
<organism evidence="1 2">
    <name type="scientific">Paenibacillus algicola</name>
    <dbReference type="NCBI Taxonomy" id="2565926"/>
    <lineage>
        <taxon>Bacteria</taxon>
        <taxon>Bacillati</taxon>
        <taxon>Bacillota</taxon>
        <taxon>Bacilli</taxon>
        <taxon>Bacillales</taxon>
        <taxon>Paenibacillaceae</taxon>
        <taxon>Paenibacillus</taxon>
    </lineage>
</organism>
<proteinExistence type="predicted"/>
<evidence type="ECO:0000313" key="2">
    <source>
        <dbReference type="Proteomes" id="UP000300879"/>
    </source>
</evidence>
<gene>
    <name evidence="1" type="ORF">E6C60_4078</name>
</gene>
<name>A0A4P8XQI1_9BACL</name>
<accession>A0A4P8XQI1</accession>